<dbReference type="RefSeq" id="WP_188396015.1">
    <property type="nucleotide sequence ID" value="NZ_BMCG01000003.1"/>
</dbReference>
<reference evidence="2" key="1">
    <citation type="journal article" date="2014" name="Int. J. Syst. Evol. Microbiol.">
        <title>Complete genome sequence of Corynebacterium casei LMG S-19264T (=DSM 44701T), isolated from a smear-ripened cheese.</title>
        <authorList>
            <consortium name="US DOE Joint Genome Institute (JGI-PGF)"/>
            <person name="Walter F."/>
            <person name="Albersmeier A."/>
            <person name="Kalinowski J."/>
            <person name="Ruckert C."/>
        </authorList>
    </citation>
    <scope>NUCLEOTIDE SEQUENCE</scope>
    <source>
        <strain evidence="2">CCM 7086</strain>
    </source>
</reference>
<accession>A0A8J2UMZ1</accession>
<comment type="caution">
    <text evidence="2">The sequence shown here is derived from an EMBL/GenBank/DDBJ whole genome shotgun (WGS) entry which is preliminary data.</text>
</comment>
<name>A0A8J2UMZ1_9BURK</name>
<dbReference type="Proteomes" id="UP000620266">
    <property type="component" value="Unassembled WGS sequence"/>
</dbReference>
<dbReference type="AlphaFoldDB" id="A0A8J2UMZ1"/>
<sequence>MSKFKIKMKITGFELEIEGSRDDVPGIQQAIGRQLGGLLQPNSGLVDSSAEPEIHELKDITPETTIPEKKRRKRATPSISRSSTTVVESETPVNWPRDITPFGVPSQDWVTSDKALWVLYVAKEHGEENELTAKRICDTFNSHCRQAGVIKVGNINRDLGRLKMKSKPFVGEDTTKNPPVWYLTQSGNSYIQDKISKAQAAE</sequence>
<proteinExistence type="predicted"/>
<feature type="region of interest" description="Disordered" evidence="1">
    <location>
        <begin position="56"/>
        <end position="90"/>
    </location>
</feature>
<evidence type="ECO:0000256" key="1">
    <source>
        <dbReference type="SAM" id="MobiDB-lite"/>
    </source>
</evidence>
<reference evidence="2" key="2">
    <citation type="submission" date="2020-09" db="EMBL/GenBank/DDBJ databases">
        <authorList>
            <person name="Sun Q."/>
            <person name="Sedlacek I."/>
        </authorList>
    </citation>
    <scope>NUCLEOTIDE SEQUENCE</scope>
    <source>
        <strain evidence="2">CCM 7086</strain>
    </source>
</reference>
<organism evidence="2 3">
    <name type="scientific">Oxalicibacterium flavum</name>
    <dbReference type="NCBI Taxonomy" id="179467"/>
    <lineage>
        <taxon>Bacteria</taxon>
        <taxon>Pseudomonadati</taxon>
        <taxon>Pseudomonadota</taxon>
        <taxon>Betaproteobacteria</taxon>
        <taxon>Burkholderiales</taxon>
        <taxon>Oxalobacteraceae</taxon>
        <taxon>Oxalicibacterium</taxon>
    </lineage>
</organism>
<keyword evidence="3" id="KW-1185">Reference proteome</keyword>
<dbReference type="EMBL" id="BMCG01000003">
    <property type="protein sequence ID" value="GGC10481.1"/>
    <property type="molecule type" value="Genomic_DNA"/>
</dbReference>
<evidence type="ECO:0000313" key="3">
    <source>
        <dbReference type="Proteomes" id="UP000620266"/>
    </source>
</evidence>
<protein>
    <submittedName>
        <fullName evidence="2">Uncharacterized protein</fullName>
    </submittedName>
</protein>
<gene>
    <name evidence="2" type="ORF">GCM10007205_19500</name>
</gene>
<evidence type="ECO:0000313" key="2">
    <source>
        <dbReference type="EMBL" id="GGC10481.1"/>
    </source>
</evidence>